<dbReference type="InterPro" id="IPR034907">
    <property type="entry name" value="NDK-like_dom"/>
</dbReference>
<keyword evidence="2" id="KW-0808">Transferase</keyword>
<dbReference type="PANTHER" id="PTHR46161:SF3">
    <property type="entry name" value="NUCLEOSIDE DIPHOSPHATE KINASE DDB_G0292928-RELATED"/>
    <property type="match status" value="1"/>
</dbReference>
<evidence type="ECO:0000256" key="2">
    <source>
        <dbReference type="ARBA" id="ARBA00022679"/>
    </source>
</evidence>
<organism evidence="10 11">
    <name type="scientific">Plasmodium fragile</name>
    <dbReference type="NCBI Taxonomy" id="5857"/>
    <lineage>
        <taxon>Eukaryota</taxon>
        <taxon>Sar</taxon>
        <taxon>Alveolata</taxon>
        <taxon>Apicomplexa</taxon>
        <taxon>Aconoidasida</taxon>
        <taxon>Haemosporida</taxon>
        <taxon>Plasmodiidae</taxon>
        <taxon>Plasmodium</taxon>
        <taxon>Plasmodium (Plasmodium)</taxon>
    </lineage>
</organism>
<dbReference type="GO" id="GO:0006241">
    <property type="term" value="P:CTP biosynthetic process"/>
    <property type="evidence" value="ECO:0007669"/>
    <property type="project" value="InterPro"/>
</dbReference>
<evidence type="ECO:0000256" key="7">
    <source>
        <dbReference type="RuleBase" id="RU004011"/>
    </source>
</evidence>
<feature type="compositionally biased region" description="Basic and acidic residues" evidence="8">
    <location>
        <begin position="508"/>
        <end position="525"/>
    </location>
</feature>
<evidence type="ECO:0000313" key="10">
    <source>
        <dbReference type="EMBL" id="KJP88920.1"/>
    </source>
</evidence>
<dbReference type="PRINTS" id="PR01243">
    <property type="entry name" value="NUCDPKINASE"/>
</dbReference>
<dbReference type="GO" id="GO:0005524">
    <property type="term" value="F:ATP binding"/>
    <property type="evidence" value="ECO:0007669"/>
    <property type="project" value="UniProtKB-KW"/>
</dbReference>
<feature type="region of interest" description="Disordered" evidence="8">
    <location>
        <begin position="1139"/>
        <end position="1184"/>
    </location>
</feature>
<dbReference type="Proteomes" id="UP000054561">
    <property type="component" value="Unassembled WGS sequence"/>
</dbReference>
<dbReference type="InterPro" id="IPR036850">
    <property type="entry name" value="NDK-like_dom_sf"/>
</dbReference>
<feature type="domain" description="Nucleoside diphosphate kinase-like" evidence="9">
    <location>
        <begin position="148"/>
        <end position="289"/>
    </location>
</feature>
<accession>A0A0D9QP92</accession>
<evidence type="ECO:0000259" key="9">
    <source>
        <dbReference type="SMART" id="SM00562"/>
    </source>
</evidence>
<feature type="compositionally biased region" description="Basic and acidic residues" evidence="8">
    <location>
        <begin position="1388"/>
        <end position="1413"/>
    </location>
</feature>
<dbReference type="GO" id="GO:0006183">
    <property type="term" value="P:GTP biosynthetic process"/>
    <property type="evidence" value="ECO:0007669"/>
    <property type="project" value="InterPro"/>
</dbReference>
<evidence type="ECO:0000256" key="3">
    <source>
        <dbReference type="ARBA" id="ARBA00022741"/>
    </source>
</evidence>
<dbReference type="Pfam" id="PF00334">
    <property type="entry name" value="NDK"/>
    <property type="match status" value="1"/>
</dbReference>
<sequence length="1681" mass="189670">MMKDERCIFIIFPDVTNNFKDEEVLEKLEEKNFIILKRKKVHLTENEIKEIINDKPEQYSSISEFYAYVESGLSVISLVEHIEGNTAEKLNSLVKSTSILIKDEKYFECLEYQCNLKCRNVPFYFSKNDWYFSRDLNYFFPPRDHNFLERTLIILKPDVIDQNKIGDIVNDILNFGLLIVAVKRGILSAERARSLYEGSAGKPYYDALIEFMTSAKGIVCLIVEGKNCIRLAKILCGPCSSMVPFEDMPSACLKKKYGTCAMRNAVHTPSEDNIDREINLFFGEENFCTENGILLIRRGALSGEDLNHLRDYLHDYGFNVLEEKIVSIDEDSLRNIIEEPGMVVPSVGSQTQYIIITLSRVNCITCLHYLMGGKSVKDSKLKRPNSMRSMFSLENNDLIFVKDKKKMNNLIRQYFLFEKYNDSITVDMVKNFLYCKNVTYYDKEEENIKLREVLLECFTKMCESKPSEEAAIMWLSEWFRKKKEDILVDVKKKEEEGGTKMGHVHPLGGKDKAGVADATEGEKVKQSSNSSGNPVGSGRGNAGGVTKREDPNQISIFHKTPKGNKKIIIVPDIHDGGKKNTPISEDNDETRLNLIKHLERLGYINLSFSDLCMKEEKKKSLLGKKIEYTKKKYSMLTVDLVKRILKENLDRNRSYSSYVLTGFYGVIDLVYLTREDIIPTAFCLLVVKEGGNVQSGEMGNENVQSGEMGSSAQLDSFLSLLHGGGKHLIEHFLNKGKILIYRQGKNFFDNFIQNLEIEIVVLLGVNLNHLKSEIKFLVECYNYLFLDHVKLFNEDRRKKQGQVLCEDGLDYPSCAPSDRLLSFLIERLNILKDKDYRRFILCNFPLSMQQVEVIKGKTNAKVVVFHFNCRVGDNAVHLECKETQQGLLQLGKNRNGGRDNKAAHYKVDNSFVLGDASQMSKGVTVHQFDMNNKAEKLSSGVHHLFDLISVAKRSVILISNLTLKSVDFIGLYLQYEYPRVVFCDLNFMSEGEGIRDYPNSMQRLIDDMFEENNMTGKNQERVNQIIRKMNNFVSRLNASYFVFGGFPSDLGVEDFRKLELFFDIKLCILVVPAGGASEEGSGCDKGEQKPSHGDLLPPLDLFDAASAQVSPLAGTVLWFASRGSLLTVEVGSSPVRGVVQVESNNGGGEGDEKDTNSGHCSGEKLPPTDNPAEGAQEDNQLEDEEKKKILKKIEDRIRPNLICYHAPDNYDVREFVKRKVVEDSNGGSFHCLFCEDVLRELPSILEEKSEGYVKKLADSVKGEKEKTIREIYVTYLEGVVKHSSKYLFANVVLCDVPLWTVGENGSCVDAFGRFTNFKKVIQLVHSVQGDNLFRGDCSGVHGGNTCAALNDDRVYGVDAPGGSNPLGSYPEGAEMEGDNDDAGSNNDEVGKVDKEAGKVDNEVGEVDDKVGKTDEEEMNSKGKPKGRSKREDKLLKYNQAARDLRHVISKEHPDVEVTTIYVNKDMPRNADSLFCPQIIILFIPQNEKLQMLLSSLLCFHLKNFSSINMAQLVREEMVKEGIRQGVARFKAEKLENGGVRGGRHSNGNSDSCSDEKCIVDRAFASLLGQIKRADKNVLVTGFPIVQNTYSTSDYFEQFRFLKAFTIGGMICLSFDEIYLHTLVDDAMPDGAYAAKYDEVTHMIKLEFGLKGTQKHKLYFSKIASKEDLQRAVGEITEVFSC</sequence>
<gene>
    <name evidence="10" type="ORF">AK88_01414</name>
</gene>
<keyword evidence="4" id="KW-0418">Kinase</keyword>
<comment type="similarity">
    <text evidence="1 6 7">Belongs to the NDK family.</text>
</comment>
<dbReference type="EMBL" id="KQ001656">
    <property type="protein sequence ID" value="KJP88920.1"/>
    <property type="molecule type" value="Genomic_DNA"/>
</dbReference>
<evidence type="ECO:0000256" key="1">
    <source>
        <dbReference type="ARBA" id="ARBA00008142"/>
    </source>
</evidence>
<dbReference type="OMA" id="IVCLIVE"/>
<dbReference type="InterPro" id="IPR001564">
    <property type="entry name" value="Nucleoside_diP_kinase"/>
</dbReference>
<evidence type="ECO:0000256" key="6">
    <source>
        <dbReference type="PROSITE-ProRule" id="PRU00706"/>
    </source>
</evidence>
<proteinExistence type="inferred from homology"/>
<evidence type="ECO:0000256" key="8">
    <source>
        <dbReference type="SAM" id="MobiDB-lite"/>
    </source>
</evidence>
<keyword evidence="3" id="KW-0547">Nucleotide-binding</keyword>
<dbReference type="SUPFAM" id="SSF54919">
    <property type="entry name" value="Nucleoside diphosphate kinase, NDK"/>
    <property type="match status" value="3"/>
</dbReference>
<dbReference type="VEuPathDB" id="PlasmoDB:AK88_01414"/>
<dbReference type="PROSITE" id="PS51374">
    <property type="entry name" value="NDPK_LIKE"/>
    <property type="match status" value="1"/>
</dbReference>
<evidence type="ECO:0000256" key="5">
    <source>
        <dbReference type="ARBA" id="ARBA00022840"/>
    </source>
</evidence>
<comment type="caution">
    <text evidence="6">Lacks conserved residue(s) required for the propagation of feature annotation.</text>
</comment>
<evidence type="ECO:0000256" key="4">
    <source>
        <dbReference type="ARBA" id="ARBA00022777"/>
    </source>
</evidence>
<dbReference type="RefSeq" id="XP_012334472.1">
    <property type="nucleotide sequence ID" value="XM_012479049.1"/>
</dbReference>
<dbReference type="GeneID" id="24266728"/>
<dbReference type="OrthoDB" id="270127at2759"/>
<dbReference type="PANTHER" id="PTHR46161">
    <property type="entry name" value="NUCLEOSIDE DIPHOSPHATE KINASE"/>
    <property type="match status" value="1"/>
</dbReference>
<dbReference type="GO" id="GO:0004550">
    <property type="term" value="F:nucleoside diphosphate kinase activity"/>
    <property type="evidence" value="ECO:0007669"/>
    <property type="project" value="InterPro"/>
</dbReference>
<evidence type="ECO:0000313" key="11">
    <source>
        <dbReference type="Proteomes" id="UP000054561"/>
    </source>
</evidence>
<feature type="region of interest" description="Disordered" evidence="8">
    <location>
        <begin position="497"/>
        <end position="557"/>
    </location>
</feature>
<dbReference type="SMART" id="SM00562">
    <property type="entry name" value="NDK"/>
    <property type="match status" value="1"/>
</dbReference>
<feature type="region of interest" description="Disordered" evidence="8">
    <location>
        <begin position="1359"/>
        <end position="1432"/>
    </location>
</feature>
<dbReference type="Gene3D" id="3.30.70.141">
    <property type="entry name" value="Nucleoside diphosphate kinase-like domain"/>
    <property type="match status" value="2"/>
</dbReference>
<reference evidence="10 11" key="1">
    <citation type="submission" date="2014-03" db="EMBL/GenBank/DDBJ databases">
        <title>The Genome Sequence of Plasmodium fragile nilgiri.</title>
        <authorList>
            <consortium name="The Broad Institute Genomics Platform"/>
            <consortium name="The Broad Institute Genome Sequencing Center for Infectious Disease"/>
            <person name="Neafsey D."/>
            <person name="Duraisingh M."/>
            <person name="Young S.K."/>
            <person name="Zeng Q."/>
            <person name="Gargeya S."/>
            <person name="Abouelleil A."/>
            <person name="Alvarado L."/>
            <person name="Chapman S.B."/>
            <person name="Gainer-Dewar J."/>
            <person name="Goldberg J."/>
            <person name="Griggs A."/>
            <person name="Gujja S."/>
            <person name="Hansen M."/>
            <person name="Howarth C."/>
            <person name="Imamovic A."/>
            <person name="Larimer J."/>
            <person name="Pearson M."/>
            <person name="Poon T.W."/>
            <person name="Priest M."/>
            <person name="Roberts A."/>
            <person name="Saif S."/>
            <person name="Shea T."/>
            <person name="Sykes S."/>
            <person name="Wortman J."/>
            <person name="Nusbaum C."/>
            <person name="Birren B."/>
        </authorList>
    </citation>
    <scope>NUCLEOTIDE SEQUENCE [LARGE SCALE GENOMIC DNA]</scope>
    <source>
        <strain evidence="11">nilgiri</strain>
    </source>
</reference>
<keyword evidence="11" id="KW-1185">Reference proteome</keyword>
<name>A0A0D9QP92_PLAFR</name>
<protein>
    <recommendedName>
        <fullName evidence="9">Nucleoside diphosphate kinase-like domain-containing protein</fullName>
    </recommendedName>
</protein>
<dbReference type="GO" id="GO:0006228">
    <property type="term" value="P:UTP biosynthetic process"/>
    <property type="evidence" value="ECO:0007669"/>
    <property type="project" value="InterPro"/>
</dbReference>
<keyword evidence="5" id="KW-0067">ATP-binding</keyword>